<feature type="domain" description="Cation efflux protein cytoplasmic" evidence="12">
    <location>
        <begin position="213"/>
        <end position="286"/>
    </location>
</feature>
<evidence type="ECO:0000256" key="1">
    <source>
        <dbReference type="ARBA" id="ARBA00004141"/>
    </source>
</evidence>
<keyword evidence="7" id="KW-0406">Ion transport</keyword>
<evidence type="ECO:0000256" key="10">
    <source>
        <dbReference type="SAM" id="Phobius"/>
    </source>
</evidence>
<keyword evidence="6 10" id="KW-1133">Transmembrane helix</keyword>
<keyword evidence="5" id="KW-0862">Zinc</keyword>
<dbReference type="InterPro" id="IPR050681">
    <property type="entry name" value="CDF/SLC30A"/>
</dbReference>
<feature type="region of interest" description="Disordered" evidence="9">
    <location>
        <begin position="297"/>
        <end position="326"/>
    </location>
</feature>
<dbReference type="Pfam" id="PF01545">
    <property type="entry name" value="Cation_efflux"/>
    <property type="match status" value="1"/>
</dbReference>
<feature type="transmembrane region" description="Helical" evidence="10">
    <location>
        <begin position="116"/>
        <end position="135"/>
    </location>
</feature>
<comment type="caution">
    <text evidence="13">The sequence shown here is derived from an EMBL/GenBank/DDBJ whole genome shotgun (WGS) entry which is preliminary data.</text>
</comment>
<dbReference type="InterPro" id="IPR027469">
    <property type="entry name" value="Cation_efflux_TMD_sf"/>
</dbReference>
<keyword evidence="4 10" id="KW-0812">Transmembrane</keyword>
<organism evidence="13 14">
    <name type="scientific">Stenotrophomonas maltophilia</name>
    <name type="common">Pseudomonas maltophilia</name>
    <name type="synonym">Xanthomonas maltophilia</name>
    <dbReference type="NCBI Taxonomy" id="40324"/>
    <lineage>
        <taxon>Bacteria</taxon>
        <taxon>Pseudomonadati</taxon>
        <taxon>Pseudomonadota</taxon>
        <taxon>Gammaproteobacteria</taxon>
        <taxon>Lysobacterales</taxon>
        <taxon>Lysobacteraceae</taxon>
        <taxon>Stenotrophomonas</taxon>
        <taxon>Stenotrophomonas maltophilia group</taxon>
    </lineage>
</organism>
<dbReference type="InterPro" id="IPR027470">
    <property type="entry name" value="Cation_efflux_CTD"/>
</dbReference>
<evidence type="ECO:0000256" key="8">
    <source>
        <dbReference type="ARBA" id="ARBA00023136"/>
    </source>
</evidence>
<dbReference type="PANTHER" id="PTHR11562:SF17">
    <property type="entry name" value="RE54080P-RELATED"/>
    <property type="match status" value="1"/>
</dbReference>
<keyword evidence="8 10" id="KW-0472">Membrane</keyword>
<gene>
    <name evidence="13" type="ORF">VL23_15500</name>
</gene>
<feature type="transmembrane region" description="Helical" evidence="10">
    <location>
        <begin position="181"/>
        <end position="199"/>
    </location>
</feature>
<proteinExistence type="inferred from homology"/>
<feature type="domain" description="Cation efflux protein transmembrane" evidence="11">
    <location>
        <begin position="19"/>
        <end position="209"/>
    </location>
</feature>
<dbReference type="Pfam" id="PF16916">
    <property type="entry name" value="ZT_dimer"/>
    <property type="match status" value="1"/>
</dbReference>
<feature type="compositionally biased region" description="Basic and acidic residues" evidence="9">
    <location>
        <begin position="308"/>
        <end position="319"/>
    </location>
</feature>
<evidence type="ECO:0000259" key="12">
    <source>
        <dbReference type="Pfam" id="PF16916"/>
    </source>
</evidence>
<dbReference type="EMBL" id="JZIW01000001">
    <property type="protein sequence ID" value="KOO84479.1"/>
    <property type="molecule type" value="Genomic_DNA"/>
</dbReference>
<reference evidence="13 14" key="1">
    <citation type="journal article" date="2015" name="Antimicrob. Agents Chemother.">
        <title>Whole-Genome Sequencing Identifies Emergence of a Quinolone Resistance Mutation in a Case of Stenotrophomonas maltophilia Bacteremia.</title>
        <authorList>
            <person name="Pak T.R."/>
            <person name="Altman D.R."/>
            <person name="Attie O."/>
            <person name="Sebra R."/>
            <person name="Hamula C.L."/>
            <person name="Lewis M."/>
            <person name="Deikus G."/>
            <person name="Newman L.C."/>
            <person name="Fang G."/>
            <person name="Hand J."/>
            <person name="Papel G."/>
            <person name="Wallach F."/>
            <person name="Schadt E.E."/>
            <person name="Huprikar S."/>
            <person name="van Bakel H."/>
            <person name="Kasarskis A."/>
            <person name="Bashir A."/>
        </authorList>
    </citation>
    <scope>NUCLEOTIDE SEQUENCE [LARGE SCALE GENOMIC DNA]</scope>
    <source>
        <strain evidence="13 14">ISMMS6</strain>
    </source>
</reference>
<feature type="transmembrane region" description="Helical" evidence="10">
    <location>
        <begin position="156"/>
        <end position="175"/>
    </location>
</feature>
<keyword evidence="5" id="KW-0864">Zinc transport</keyword>
<dbReference type="InterPro" id="IPR036837">
    <property type="entry name" value="Cation_efflux_CTD_sf"/>
</dbReference>
<evidence type="ECO:0000256" key="3">
    <source>
        <dbReference type="ARBA" id="ARBA00022448"/>
    </source>
</evidence>
<dbReference type="SUPFAM" id="SSF160240">
    <property type="entry name" value="Cation efflux protein cytoplasmic domain-like"/>
    <property type="match status" value="1"/>
</dbReference>
<name>A0AB34TMM3_STEMA</name>
<evidence type="ECO:0000256" key="6">
    <source>
        <dbReference type="ARBA" id="ARBA00022989"/>
    </source>
</evidence>
<protein>
    <submittedName>
        <fullName evidence="13">Cation diffusion facilitator family transporter</fullName>
    </submittedName>
</protein>
<dbReference type="AlphaFoldDB" id="A0AB34TMM3"/>
<keyword evidence="3" id="KW-0813">Transport</keyword>
<evidence type="ECO:0000256" key="7">
    <source>
        <dbReference type="ARBA" id="ARBA00023065"/>
    </source>
</evidence>
<dbReference type="InterPro" id="IPR002524">
    <property type="entry name" value="Cation_efflux"/>
</dbReference>
<feature type="transmembrane region" description="Helical" evidence="10">
    <location>
        <begin position="18"/>
        <end position="38"/>
    </location>
</feature>
<sequence>MGHDHDHLPSQIRHEKPLWWALGLTSTFLVVEVVGAFWTNSLALLSDAAHMATDALALMIALVAVRLSRRPPDARRTYGYARLEALGAMINGAMLFVVAAYILWEAVGRFRQPQEIASSGMLVIAAVGLVINLISMRLLQAGSGESLNVKGAYLEVWADMLGSVAVIAGALLIKWTGWKPIDPILAVLIGLWVLPRTYVLMREAINVLLEGVPKGMDVAKVRDSLSGHAAVMDVHDLHVWALASSTPALTAHIVMRDGTDADVLRRELGGRLHDDFGIEHVTLQIEADHCGEACAGPASAKGGAQQGHEGHDHAEDAQGHRGHVHR</sequence>
<feature type="transmembrane region" description="Helical" evidence="10">
    <location>
        <begin position="44"/>
        <end position="65"/>
    </location>
</feature>
<evidence type="ECO:0000256" key="5">
    <source>
        <dbReference type="ARBA" id="ARBA00022906"/>
    </source>
</evidence>
<accession>A0AB34TMM3</accession>
<comment type="subcellular location">
    <subcellularLocation>
        <location evidence="1">Membrane</location>
        <topology evidence="1">Multi-pass membrane protein</topology>
    </subcellularLocation>
</comment>
<dbReference type="Proteomes" id="UP000037632">
    <property type="component" value="Unassembled WGS sequence"/>
</dbReference>
<dbReference type="NCBIfam" id="TIGR01297">
    <property type="entry name" value="CDF"/>
    <property type="match status" value="1"/>
</dbReference>
<dbReference type="GO" id="GO:0005385">
    <property type="term" value="F:zinc ion transmembrane transporter activity"/>
    <property type="evidence" value="ECO:0007669"/>
    <property type="project" value="TreeGrafter"/>
</dbReference>
<evidence type="ECO:0000256" key="9">
    <source>
        <dbReference type="SAM" id="MobiDB-lite"/>
    </source>
</evidence>
<dbReference type="Gene3D" id="1.20.1510.10">
    <property type="entry name" value="Cation efflux protein transmembrane domain"/>
    <property type="match status" value="1"/>
</dbReference>
<evidence type="ECO:0000256" key="4">
    <source>
        <dbReference type="ARBA" id="ARBA00022692"/>
    </source>
</evidence>
<evidence type="ECO:0000313" key="14">
    <source>
        <dbReference type="Proteomes" id="UP000037632"/>
    </source>
</evidence>
<dbReference type="RefSeq" id="WP_053462507.1">
    <property type="nucleotide sequence ID" value="NZ_JZIW01000001.1"/>
</dbReference>
<evidence type="ECO:0000313" key="13">
    <source>
        <dbReference type="EMBL" id="KOO84479.1"/>
    </source>
</evidence>
<dbReference type="PANTHER" id="PTHR11562">
    <property type="entry name" value="CATION EFFLUX PROTEIN/ ZINC TRANSPORTER"/>
    <property type="match status" value="1"/>
</dbReference>
<evidence type="ECO:0000259" key="11">
    <source>
        <dbReference type="Pfam" id="PF01545"/>
    </source>
</evidence>
<dbReference type="SUPFAM" id="SSF161111">
    <property type="entry name" value="Cation efflux protein transmembrane domain-like"/>
    <property type="match status" value="1"/>
</dbReference>
<feature type="transmembrane region" description="Helical" evidence="10">
    <location>
        <begin position="85"/>
        <end position="104"/>
    </location>
</feature>
<dbReference type="GO" id="GO:0005886">
    <property type="term" value="C:plasma membrane"/>
    <property type="evidence" value="ECO:0007669"/>
    <property type="project" value="TreeGrafter"/>
</dbReference>
<evidence type="ECO:0000256" key="2">
    <source>
        <dbReference type="ARBA" id="ARBA00008873"/>
    </source>
</evidence>
<comment type="similarity">
    <text evidence="2">Belongs to the cation diffusion facilitator (CDF) transporter (TC 2.A.4) family. SLC30A subfamily.</text>
</comment>
<dbReference type="InterPro" id="IPR058533">
    <property type="entry name" value="Cation_efflux_TM"/>
</dbReference>